<evidence type="ECO:0000256" key="3">
    <source>
        <dbReference type="SAM" id="SignalP"/>
    </source>
</evidence>
<proteinExistence type="predicted"/>
<dbReference type="InterPro" id="IPR000010">
    <property type="entry name" value="Cystatin_dom"/>
</dbReference>
<feature type="chain" id="PRO_5029887839" description="Cystatin domain-containing protein" evidence="3">
    <location>
        <begin position="24"/>
        <end position="124"/>
    </location>
</feature>
<name>A0A7N0U3S6_KALFE</name>
<dbReference type="Proteomes" id="UP000594263">
    <property type="component" value="Unplaced"/>
</dbReference>
<dbReference type="Gramene" id="Kaladp0053s0108.1.v1.1">
    <property type="protein sequence ID" value="Kaladp0053s0108.1.v1.1.CDS.1"/>
    <property type="gene ID" value="Kaladp0053s0108.v1.1"/>
</dbReference>
<organism evidence="5 6">
    <name type="scientific">Kalanchoe fedtschenkoi</name>
    <name type="common">Lavender scallops</name>
    <name type="synonym">South American air plant</name>
    <dbReference type="NCBI Taxonomy" id="63787"/>
    <lineage>
        <taxon>Eukaryota</taxon>
        <taxon>Viridiplantae</taxon>
        <taxon>Streptophyta</taxon>
        <taxon>Embryophyta</taxon>
        <taxon>Tracheophyta</taxon>
        <taxon>Spermatophyta</taxon>
        <taxon>Magnoliopsida</taxon>
        <taxon>eudicotyledons</taxon>
        <taxon>Gunneridae</taxon>
        <taxon>Pentapetalae</taxon>
        <taxon>Saxifragales</taxon>
        <taxon>Crassulaceae</taxon>
        <taxon>Kalanchoe</taxon>
    </lineage>
</organism>
<dbReference type="InterPro" id="IPR046350">
    <property type="entry name" value="Cystatin_sf"/>
</dbReference>
<dbReference type="PANTHER" id="PTHR47364:SF2">
    <property type="entry name" value="CYSTEINE PROTEINASE INHIBITOR 5"/>
    <property type="match status" value="1"/>
</dbReference>
<keyword evidence="1" id="KW-0646">Protease inhibitor</keyword>
<dbReference type="EnsemblPlants" id="Kaladp0053s0108.1.v1.1">
    <property type="protein sequence ID" value="Kaladp0053s0108.1.v1.1.CDS.1"/>
    <property type="gene ID" value="Kaladp0053s0108.v1.1"/>
</dbReference>
<evidence type="ECO:0000259" key="4">
    <source>
        <dbReference type="Pfam" id="PF16845"/>
    </source>
</evidence>
<dbReference type="Gene3D" id="3.10.450.10">
    <property type="match status" value="1"/>
</dbReference>
<protein>
    <recommendedName>
        <fullName evidence="4">Cystatin domain-containing protein</fullName>
    </recommendedName>
</protein>
<keyword evidence="2" id="KW-0789">Thiol protease inhibitor</keyword>
<accession>A0A7N0U3S6</accession>
<dbReference type="GO" id="GO:0004869">
    <property type="term" value="F:cysteine-type endopeptidase inhibitor activity"/>
    <property type="evidence" value="ECO:0007669"/>
    <property type="project" value="UniProtKB-KW"/>
</dbReference>
<evidence type="ECO:0000256" key="2">
    <source>
        <dbReference type="ARBA" id="ARBA00022704"/>
    </source>
</evidence>
<feature type="domain" description="Cystatin" evidence="4">
    <location>
        <begin position="33"/>
        <end position="117"/>
    </location>
</feature>
<feature type="signal peptide" evidence="3">
    <location>
        <begin position="1"/>
        <end position="23"/>
    </location>
</feature>
<evidence type="ECO:0000256" key="1">
    <source>
        <dbReference type="ARBA" id="ARBA00022690"/>
    </source>
</evidence>
<keyword evidence="3" id="KW-0732">Signal</keyword>
<dbReference type="SUPFAM" id="SSF54403">
    <property type="entry name" value="Cystatin/monellin"/>
    <property type="match status" value="1"/>
</dbReference>
<dbReference type="Pfam" id="PF16845">
    <property type="entry name" value="SQAPI"/>
    <property type="match status" value="1"/>
</dbReference>
<dbReference type="CDD" id="cd00042">
    <property type="entry name" value="CY"/>
    <property type="match status" value="1"/>
</dbReference>
<dbReference type="PANTHER" id="PTHR47364">
    <property type="entry name" value="CYSTEINE PROTEINASE INHIBITOR 5"/>
    <property type="match status" value="1"/>
</dbReference>
<sequence length="124" mass="13378">MNSQTILITVVALMAWSALEVRASGAPGGWFAIGNLTDPHVIEVSKFAVAEHNKQANETLVFDGLINGEVQSVQGTVYRLRIDTKRIDGAYAGEYEATVVEPLPSAITETSSLCSFRTILYATC</sequence>
<evidence type="ECO:0000313" key="6">
    <source>
        <dbReference type="Proteomes" id="UP000594263"/>
    </source>
</evidence>
<keyword evidence="6" id="KW-1185">Reference proteome</keyword>
<reference evidence="5" key="1">
    <citation type="submission" date="2021-01" db="UniProtKB">
        <authorList>
            <consortium name="EnsemblPlants"/>
        </authorList>
    </citation>
    <scope>IDENTIFICATION</scope>
</reference>
<evidence type="ECO:0000313" key="5">
    <source>
        <dbReference type="EnsemblPlants" id="Kaladp0053s0108.1.v1.1.CDS.1"/>
    </source>
</evidence>
<dbReference type="AlphaFoldDB" id="A0A7N0U3S6"/>
<dbReference type="OMA" id="VIKGKEH"/>